<dbReference type="AlphaFoldDB" id="A0A1Y5HXD5"/>
<accession>A0A1Y5HXD5</accession>
<dbReference type="Proteomes" id="UP000195557">
    <property type="component" value="Unassembled WGS sequence"/>
</dbReference>
<proteinExistence type="predicted"/>
<protein>
    <submittedName>
        <fullName evidence="1">Uncharacterized protein</fullName>
    </submittedName>
</protein>
<evidence type="ECO:0000313" key="1">
    <source>
        <dbReference type="EMBL" id="OUS41936.1"/>
    </source>
</evidence>
<reference evidence="1" key="1">
    <citation type="submission" date="2017-04" db="EMBL/GenBank/DDBJ databases">
        <title>Population genomics of picophytoplankton unveils novel chromosome hypervariability.</title>
        <authorList>
            <consortium name="DOE Joint Genome Institute"/>
            <person name="Blanc-Mathieu R."/>
            <person name="Krasovec M."/>
            <person name="Hebrard M."/>
            <person name="Yau S."/>
            <person name="Desgranges E."/>
            <person name="Martin J."/>
            <person name="Schackwitz W."/>
            <person name="Kuo A."/>
            <person name="Salin G."/>
            <person name="Donnadieu C."/>
            <person name="Desdevises Y."/>
            <person name="Sanchez-Ferandin S."/>
            <person name="Moreau H."/>
            <person name="Rivals E."/>
            <person name="Grigoriev I.V."/>
            <person name="Grimsley N."/>
            <person name="Eyre-Walker A."/>
            <person name="Piganeau G."/>
        </authorList>
    </citation>
    <scope>NUCLEOTIDE SEQUENCE [LARGE SCALE GENOMIC DNA]</scope>
    <source>
        <strain evidence="1">RCC 1115</strain>
    </source>
</reference>
<organism evidence="1">
    <name type="scientific">Ostreococcus tauri</name>
    <name type="common">Marine green alga</name>
    <dbReference type="NCBI Taxonomy" id="70448"/>
    <lineage>
        <taxon>Eukaryota</taxon>
        <taxon>Viridiplantae</taxon>
        <taxon>Chlorophyta</taxon>
        <taxon>Mamiellophyceae</taxon>
        <taxon>Mamiellales</taxon>
        <taxon>Bathycoccaceae</taxon>
        <taxon>Ostreococcus</taxon>
    </lineage>
</organism>
<sequence>MCKQYEGLGRIQGVSSRLCQIEVVLPITFDCAISSRENVNDPIVCDGYYVWRSMRTSSLPRRRVIRAHMSRVAKTCRTLFKAEREIAKILTQEKVCTTMTEISQNPFSHPPSHRCES</sequence>
<name>A0A1Y5HXD5_OSTTA</name>
<gene>
    <name evidence="1" type="ORF">BE221DRAFT_104718</name>
</gene>
<dbReference type="EMBL" id="KZ155839">
    <property type="protein sequence ID" value="OUS41936.1"/>
    <property type="molecule type" value="Genomic_DNA"/>
</dbReference>